<reference evidence="1" key="1">
    <citation type="submission" date="2014-09" db="EMBL/GenBank/DDBJ databases">
        <authorList>
            <person name="Magalhaes I.L.F."/>
            <person name="Oliveira U."/>
            <person name="Santos F.R."/>
            <person name="Vidigal T.H.D.A."/>
            <person name="Brescovit A.D."/>
            <person name="Santos A.J."/>
        </authorList>
    </citation>
    <scope>NUCLEOTIDE SEQUENCE</scope>
    <source>
        <tissue evidence="1">Shoot tissue taken approximately 20 cm above the soil surface</tissue>
    </source>
</reference>
<organism evidence="1">
    <name type="scientific">Arundo donax</name>
    <name type="common">Giant reed</name>
    <name type="synonym">Donax arundinaceus</name>
    <dbReference type="NCBI Taxonomy" id="35708"/>
    <lineage>
        <taxon>Eukaryota</taxon>
        <taxon>Viridiplantae</taxon>
        <taxon>Streptophyta</taxon>
        <taxon>Embryophyta</taxon>
        <taxon>Tracheophyta</taxon>
        <taxon>Spermatophyta</taxon>
        <taxon>Magnoliopsida</taxon>
        <taxon>Liliopsida</taxon>
        <taxon>Poales</taxon>
        <taxon>Poaceae</taxon>
        <taxon>PACMAD clade</taxon>
        <taxon>Arundinoideae</taxon>
        <taxon>Arundineae</taxon>
        <taxon>Arundo</taxon>
    </lineage>
</organism>
<dbReference type="EMBL" id="GBRH01260425">
    <property type="protein sequence ID" value="JAD37470.1"/>
    <property type="molecule type" value="Transcribed_RNA"/>
</dbReference>
<name>A0A0A8ZL43_ARUDO</name>
<accession>A0A0A8ZL43</accession>
<evidence type="ECO:0000313" key="1">
    <source>
        <dbReference type="EMBL" id="JAD37470.1"/>
    </source>
</evidence>
<dbReference type="AlphaFoldDB" id="A0A0A8ZL43"/>
<protein>
    <submittedName>
        <fullName evidence="1">Uncharacterized protein</fullName>
    </submittedName>
</protein>
<sequence>MMPSFMTSEQSSALWEHTARRIFAACSCSLQLPVSR</sequence>
<proteinExistence type="predicted"/>
<reference evidence="1" key="2">
    <citation type="journal article" date="2015" name="Data Brief">
        <title>Shoot transcriptome of the giant reed, Arundo donax.</title>
        <authorList>
            <person name="Barrero R.A."/>
            <person name="Guerrero F.D."/>
            <person name="Moolhuijzen P."/>
            <person name="Goolsby J.A."/>
            <person name="Tidwell J."/>
            <person name="Bellgard S.E."/>
            <person name="Bellgard M.I."/>
        </authorList>
    </citation>
    <scope>NUCLEOTIDE SEQUENCE</scope>
    <source>
        <tissue evidence="1">Shoot tissue taken approximately 20 cm above the soil surface</tissue>
    </source>
</reference>